<evidence type="ECO:0000256" key="2">
    <source>
        <dbReference type="ARBA" id="ARBA00005297"/>
    </source>
</evidence>
<sequence length="430" mass="46097">MTTYLAKRTLLTDLDPQRWIRLGAQQGIVHADEHSVRVGLGEIAWGDREDEDLESRSVHASSFLSQVTMVESSEPVNPELRAHLALGFLASTPARLVIPSVQITLGPTGSHIVTIATTEEELSDRLNSTLDAYEATDVTERAPLNDVLSVQDSAANGSYINMVDDALALIAATDLEKVVLARRLRVTCAEEIDPGLILERMRRREPSCTLYAFPLAARLRMLGASPELLIERDGSHVSSHPLAGTLSLKEPQSDTSQLTNSIKDLAEHQFVVADIQLRLAPFVTELEVPATPSIVELRSVAHLGTRIEGVCSEGATGTAHVVELLSAIHPTPAIGGVPRESALNVITAHEPFSRDFFGGAFGWFDQEGNGEFVLGIRGITLDGPSFSITAGAGIVQGSTPEGESRETNAKLSSILDAVLPGTPSVLEQIS</sequence>
<dbReference type="InterPro" id="IPR005801">
    <property type="entry name" value="ADC_synthase"/>
</dbReference>
<comment type="similarity">
    <text evidence="2">Belongs to the isochorismate synthase family.</text>
</comment>
<keyword evidence="4" id="KW-0413">Isomerase</keyword>
<dbReference type="EMBL" id="CAFBLT010000001">
    <property type="protein sequence ID" value="CAB4858310.1"/>
    <property type="molecule type" value="Genomic_DNA"/>
</dbReference>
<evidence type="ECO:0000256" key="4">
    <source>
        <dbReference type="ARBA" id="ARBA00023235"/>
    </source>
</evidence>
<accession>A0A6J7R6C0</accession>
<comment type="catalytic activity">
    <reaction evidence="1">
        <text>chorismate = isochorismate</text>
        <dbReference type="Rhea" id="RHEA:18985"/>
        <dbReference type="ChEBI" id="CHEBI:29748"/>
        <dbReference type="ChEBI" id="CHEBI:29780"/>
        <dbReference type="EC" id="5.4.4.2"/>
    </reaction>
</comment>
<dbReference type="Gene3D" id="3.60.120.10">
    <property type="entry name" value="Anthranilate synthase"/>
    <property type="match status" value="1"/>
</dbReference>
<evidence type="ECO:0000256" key="3">
    <source>
        <dbReference type="ARBA" id="ARBA00012824"/>
    </source>
</evidence>
<protein>
    <recommendedName>
        <fullName evidence="3">isochorismate synthase</fullName>
        <ecNumber evidence="3">5.4.4.2</ecNumber>
    </recommendedName>
    <alternativeName>
        <fullName evidence="5">Isochorismate mutase</fullName>
    </alternativeName>
</protein>
<feature type="domain" description="Chorismate-utilising enzyme C-terminal" evidence="6">
    <location>
        <begin position="158"/>
        <end position="410"/>
    </location>
</feature>
<name>A0A6J7R6C0_9ZZZZ</name>
<dbReference type="Pfam" id="PF00425">
    <property type="entry name" value="Chorismate_bind"/>
    <property type="match status" value="1"/>
</dbReference>
<dbReference type="InterPro" id="IPR015890">
    <property type="entry name" value="Chorismate_C"/>
</dbReference>
<dbReference type="PANTHER" id="PTHR42839:SF2">
    <property type="entry name" value="ISOCHORISMATE SYNTHASE ENTC"/>
    <property type="match status" value="1"/>
</dbReference>
<dbReference type="SUPFAM" id="SSF56322">
    <property type="entry name" value="ADC synthase"/>
    <property type="match status" value="1"/>
</dbReference>
<organism evidence="9">
    <name type="scientific">freshwater metagenome</name>
    <dbReference type="NCBI Taxonomy" id="449393"/>
    <lineage>
        <taxon>unclassified sequences</taxon>
        <taxon>metagenomes</taxon>
        <taxon>ecological metagenomes</taxon>
    </lineage>
</organism>
<dbReference type="AlphaFoldDB" id="A0A6J7R6C0"/>
<reference evidence="9" key="1">
    <citation type="submission" date="2020-05" db="EMBL/GenBank/DDBJ databases">
        <authorList>
            <person name="Chiriac C."/>
            <person name="Salcher M."/>
            <person name="Ghai R."/>
            <person name="Kavagutti S V."/>
        </authorList>
    </citation>
    <scope>NUCLEOTIDE SEQUENCE</scope>
</reference>
<dbReference type="NCBIfam" id="TIGR00543">
    <property type="entry name" value="isochor_syn"/>
    <property type="match status" value="1"/>
</dbReference>
<dbReference type="GO" id="GO:0008909">
    <property type="term" value="F:isochorismate synthase activity"/>
    <property type="evidence" value="ECO:0007669"/>
    <property type="project" value="UniProtKB-EC"/>
</dbReference>
<dbReference type="EMBL" id="CAFBPM010000010">
    <property type="protein sequence ID" value="CAB5024266.1"/>
    <property type="molecule type" value="Genomic_DNA"/>
</dbReference>
<dbReference type="PANTHER" id="PTHR42839">
    <property type="entry name" value="ISOCHORISMATE SYNTHASE ENTC"/>
    <property type="match status" value="1"/>
</dbReference>
<evidence type="ECO:0000256" key="5">
    <source>
        <dbReference type="ARBA" id="ARBA00041564"/>
    </source>
</evidence>
<evidence type="ECO:0000259" key="6">
    <source>
        <dbReference type="Pfam" id="PF00425"/>
    </source>
</evidence>
<evidence type="ECO:0000313" key="7">
    <source>
        <dbReference type="EMBL" id="CAB4834153.1"/>
    </source>
</evidence>
<gene>
    <name evidence="7" type="ORF">UFOPK3164_01592</name>
    <name evidence="8" type="ORF">UFOPK3427_00025</name>
    <name evidence="9" type="ORF">UFOPK4112_01106</name>
</gene>
<proteinExistence type="inferred from homology"/>
<evidence type="ECO:0000313" key="8">
    <source>
        <dbReference type="EMBL" id="CAB4858310.1"/>
    </source>
</evidence>
<dbReference type="EMBL" id="CAFABE010000111">
    <property type="protein sequence ID" value="CAB4834153.1"/>
    <property type="molecule type" value="Genomic_DNA"/>
</dbReference>
<evidence type="ECO:0000256" key="1">
    <source>
        <dbReference type="ARBA" id="ARBA00000799"/>
    </source>
</evidence>
<dbReference type="InterPro" id="IPR004561">
    <property type="entry name" value="IsoChor_synthase"/>
</dbReference>
<dbReference type="EC" id="5.4.4.2" evidence="3"/>
<evidence type="ECO:0000313" key="9">
    <source>
        <dbReference type="EMBL" id="CAB5024266.1"/>
    </source>
</evidence>